<comment type="caution">
    <text evidence="1">The sequence shown here is derived from an EMBL/GenBank/DDBJ whole genome shotgun (WGS) entry which is preliminary data.</text>
</comment>
<reference evidence="1" key="1">
    <citation type="journal article" date="2023" name="Plant J.">
        <title>The genome of the king protea, Protea cynaroides.</title>
        <authorList>
            <person name="Chang J."/>
            <person name="Duong T.A."/>
            <person name="Schoeman C."/>
            <person name="Ma X."/>
            <person name="Roodt D."/>
            <person name="Barker N."/>
            <person name="Li Z."/>
            <person name="Van de Peer Y."/>
            <person name="Mizrachi E."/>
        </authorList>
    </citation>
    <scope>NUCLEOTIDE SEQUENCE</scope>
    <source>
        <tissue evidence="1">Young leaves</tissue>
    </source>
</reference>
<evidence type="ECO:0000313" key="2">
    <source>
        <dbReference type="Proteomes" id="UP001141806"/>
    </source>
</evidence>
<evidence type="ECO:0000313" key="1">
    <source>
        <dbReference type="EMBL" id="KAJ4966797.1"/>
    </source>
</evidence>
<keyword evidence="2" id="KW-1185">Reference proteome</keyword>
<gene>
    <name evidence="1" type="ORF">NE237_018646</name>
</gene>
<proteinExistence type="predicted"/>
<accession>A0A9Q0KAA6</accession>
<name>A0A9Q0KAA6_9MAGN</name>
<dbReference type="EMBL" id="JAMYWD010000007">
    <property type="protein sequence ID" value="KAJ4966797.1"/>
    <property type="molecule type" value="Genomic_DNA"/>
</dbReference>
<sequence>MEDLREATLVVFTISVDHLKCFCCYRVVLNKMNVSHTPLFMLCYLTCDHSIFCTYIEKEKKIQDHAIGKAHFFVCTLLSRGDIMFPNIKPCVLKHCTDFC</sequence>
<dbReference type="AlphaFoldDB" id="A0A9Q0KAA6"/>
<dbReference type="Proteomes" id="UP001141806">
    <property type="component" value="Unassembled WGS sequence"/>
</dbReference>
<protein>
    <submittedName>
        <fullName evidence="1">Uncharacterized protein</fullName>
    </submittedName>
</protein>
<organism evidence="1 2">
    <name type="scientific">Protea cynaroides</name>
    <dbReference type="NCBI Taxonomy" id="273540"/>
    <lineage>
        <taxon>Eukaryota</taxon>
        <taxon>Viridiplantae</taxon>
        <taxon>Streptophyta</taxon>
        <taxon>Embryophyta</taxon>
        <taxon>Tracheophyta</taxon>
        <taxon>Spermatophyta</taxon>
        <taxon>Magnoliopsida</taxon>
        <taxon>Proteales</taxon>
        <taxon>Proteaceae</taxon>
        <taxon>Protea</taxon>
    </lineage>
</organism>